<feature type="compositionally biased region" description="Basic and acidic residues" evidence="1">
    <location>
        <begin position="90"/>
        <end position="103"/>
    </location>
</feature>
<proteinExistence type="predicted"/>
<comment type="caution">
    <text evidence="2">The sequence shown here is derived from an EMBL/GenBank/DDBJ whole genome shotgun (WGS) entry which is preliminary data.</text>
</comment>
<dbReference type="AlphaFoldDB" id="A0A8K1FMG0"/>
<feature type="region of interest" description="Disordered" evidence="1">
    <location>
        <begin position="1"/>
        <end position="162"/>
    </location>
</feature>
<evidence type="ECO:0000313" key="2">
    <source>
        <dbReference type="EMBL" id="TMW68206.1"/>
    </source>
</evidence>
<name>A0A8K1FMG0_PYTOL</name>
<dbReference type="EMBL" id="SPLM01000003">
    <property type="protein sequence ID" value="TMW68206.1"/>
    <property type="molecule type" value="Genomic_DNA"/>
</dbReference>
<organism evidence="2 3">
    <name type="scientific">Pythium oligandrum</name>
    <name type="common">Mycoparasitic fungus</name>
    <dbReference type="NCBI Taxonomy" id="41045"/>
    <lineage>
        <taxon>Eukaryota</taxon>
        <taxon>Sar</taxon>
        <taxon>Stramenopiles</taxon>
        <taxon>Oomycota</taxon>
        <taxon>Peronosporomycetes</taxon>
        <taxon>Pythiales</taxon>
        <taxon>Pythiaceae</taxon>
        <taxon>Pythium</taxon>
    </lineage>
</organism>
<reference evidence="2" key="1">
    <citation type="submission" date="2019-03" db="EMBL/GenBank/DDBJ databases">
        <title>Long read genome sequence of the mycoparasitic Pythium oligandrum ATCC 38472 isolated from sugarbeet rhizosphere.</title>
        <authorList>
            <person name="Gaulin E."/>
        </authorList>
    </citation>
    <scope>NUCLEOTIDE SEQUENCE</scope>
    <source>
        <strain evidence="2">ATCC 38472_TT</strain>
    </source>
</reference>
<evidence type="ECO:0000313" key="3">
    <source>
        <dbReference type="Proteomes" id="UP000794436"/>
    </source>
</evidence>
<keyword evidence="3" id="KW-1185">Reference proteome</keyword>
<dbReference type="Proteomes" id="UP000794436">
    <property type="component" value="Unassembled WGS sequence"/>
</dbReference>
<gene>
    <name evidence="2" type="ORF">Poli38472_007878</name>
</gene>
<protein>
    <submittedName>
        <fullName evidence="2">Uncharacterized protein</fullName>
    </submittedName>
</protein>
<accession>A0A8K1FMG0</accession>
<evidence type="ECO:0000256" key="1">
    <source>
        <dbReference type="SAM" id="MobiDB-lite"/>
    </source>
</evidence>
<sequence length="295" mass="32493">MLEETPVVPIARMPSMSTDDDTPTVRGEVRRSKDFSTMTPGVDLLALLASESMDADEESDEPLSPLAEKSSQHTPRQETGVVESTLASETTRDEAKSPVEKGAENVSQESDLVECTHVTPRPPPAEPVGEEASTPTSVETRPVQTPPPATPTLTHPSKASSELSAETRQLVYEFLYTKVLRADIAGCMNTPMTSQLDVQLCQVAENQCGSHAREIHDFLYAHLTDAQRLHHLPHLLNDLTRAFHAEAQARHEDVSLETQSSICLIENMFLALGRKSPLQDMYTAEEEEMLEELAH</sequence>
<dbReference type="OrthoDB" id="79470at2759"/>